<reference evidence="1 2" key="1">
    <citation type="submission" date="2024-03" db="EMBL/GenBank/DDBJ databases">
        <title>Adaptation during the transition from Ophiocordyceps entomopathogen to insect associate is accompanied by gene loss and intensified selection.</title>
        <authorList>
            <person name="Ward C.M."/>
            <person name="Onetto C.A."/>
            <person name="Borneman A.R."/>
        </authorList>
    </citation>
    <scope>NUCLEOTIDE SEQUENCE [LARGE SCALE GENOMIC DNA]</scope>
    <source>
        <strain evidence="1">AWRI1</strain>
        <tissue evidence="1">Single Adult Female</tissue>
    </source>
</reference>
<evidence type="ECO:0000313" key="1">
    <source>
        <dbReference type="EMBL" id="KAK7583950.1"/>
    </source>
</evidence>
<sequence length="194" mass="21772">MVHDNSGCNISKIISFESNAKVDDDRWPDVAEEIIIKSEVGSSACNLPLRIPYKCGFNESWTISLGLQLNPRYVQICATGADLTIDENTVSSCFGETFPLWSSSGEDRTTALSSVAIVRVCEAAIEQLNNQTSQPMAWNNTRFGLEAVQVLREYGRDVIIRMRLHEDRDEKAMIHLSTNVRENVYGERAKQLND</sequence>
<evidence type="ECO:0000313" key="2">
    <source>
        <dbReference type="Proteomes" id="UP001367676"/>
    </source>
</evidence>
<organism evidence="1 2">
    <name type="scientific">Parthenolecanium corni</name>
    <dbReference type="NCBI Taxonomy" id="536013"/>
    <lineage>
        <taxon>Eukaryota</taxon>
        <taxon>Metazoa</taxon>
        <taxon>Ecdysozoa</taxon>
        <taxon>Arthropoda</taxon>
        <taxon>Hexapoda</taxon>
        <taxon>Insecta</taxon>
        <taxon>Pterygota</taxon>
        <taxon>Neoptera</taxon>
        <taxon>Paraneoptera</taxon>
        <taxon>Hemiptera</taxon>
        <taxon>Sternorrhyncha</taxon>
        <taxon>Coccoidea</taxon>
        <taxon>Coccidae</taxon>
        <taxon>Parthenolecanium</taxon>
    </lineage>
</organism>
<accession>A0AAN9Y3J2</accession>
<dbReference type="EMBL" id="JBBCAQ010000032">
    <property type="protein sequence ID" value="KAK7583950.1"/>
    <property type="molecule type" value="Genomic_DNA"/>
</dbReference>
<comment type="caution">
    <text evidence="1">The sequence shown here is derived from an EMBL/GenBank/DDBJ whole genome shotgun (WGS) entry which is preliminary data.</text>
</comment>
<dbReference type="Proteomes" id="UP001367676">
    <property type="component" value="Unassembled WGS sequence"/>
</dbReference>
<protein>
    <submittedName>
        <fullName evidence="1">Uncharacterized protein</fullName>
    </submittedName>
</protein>
<proteinExistence type="predicted"/>
<gene>
    <name evidence="1" type="ORF">V9T40_004913</name>
</gene>
<dbReference type="AlphaFoldDB" id="A0AAN9Y3J2"/>
<name>A0AAN9Y3J2_9HEMI</name>
<keyword evidence="2" id="KW-1185">Reference proteome</keyword>